<proteinExistence type="predicted"/>
<evidence type="ECO:0000313" key="3">
    <source>
        <dbReference type="Proteomes" id="UP000801864"/>
    </source>
</evidence>
<keyword evidence="3" id="KW-1185">Reference proteome</keyword>
<organism evidence="2 3">
    <name type="scientific">Trichoderma lentiforme</name>
    <dbReference type="NCBI Taxonomy" id="1567552"/>
    <lineage>
        <taxon>Eukaryota</taxon>
        <taxon>Fungi</taxon>
        <taxon>Dikarya</taxon>
        <taxon>Ascomycota</taxon>
        <taxon>Pezizomycotina</taxon>
        <taxon>Sordariomycetes</taxon>
        <taxon>Hypocreomycetidae</taxon>
        <taxon>Hypocreales</taxon>
        <taxon>Hypocreaceae</taxon>
        <taxon>Trichoderma</taxon>
    </lineage>
</organism>
<sequence length="285" mass="31267">MSLSIRDLVRILCAGGSFVSGVHEAGFYIIAEDKNELSELRWVGSQLASETFIGSGVRHKSPAVYVTRDFNSPPQRSVFCVGENNALKCFTLGDEWQEIKLSNREEIILHPLSKLSGSVHGNDSLVFFDDKAGHLRGVRIQESGNWELLPFAPVDSVPGSPHFTQVRDNTVYLSYIHQDGCIYQRAIDVITNNHTDRVVKGTEFANDPATSFVLGILNDSDFQVIALTEKEQLVSIDNEGKVSPIGSINEKGVFTPSTSEESNKPVIKTASAAVSQATSGKKKRR</sequence>
<feature type="region of interest" description="Disordered" evidence="1">
    <location>
        <begin position="247"/>
        <end position="285"/>
    </location>
</feature>
<reference evidence="2 3" key="1">
    <citation type="submission" date="2018-06" db="EMBL/GenBank/DDBJ databases">
        <title>Genome analysis of cellulolytic fungus Trichoderma lentiforme CFAM-422.</title>
        <authorList>
            <person name="Steindorff A.S."/>
            <person name="Formighieri E.F."/>
            <person name="Midorikawa G.E.O."/>
            <person name="Tamietti M.S."/>
            <person name="Ramos E.Z."/>
            <person name="Silva A.S."/>
            <person name="Bon E.P.S."/>
            <person name="Mendes T.D."/>
            <person name="Damaso M.C.T."/>
            <person name="Favaro L.C.L."/>
        </authorList>
    </citation>
    <scope>NUCLEOTIDE SEQUENCE [LARGE SCALE GENOMIC DNA]</scope>
    <source>
        <strain evidence="2 3">CFAM-422</strain>
    </source>
</reference>
<accession>A0A9P5CHS1</accession>
<protein>
    <submittedName>
        <fullName evidence="2">Uncharacterized protein</fullName>
    </submittedName>
</protein>
<dbReference type="Gene3D" id="2.120.10.70">
    <property type="entry name" value="Fucose-specific lectin"/>
    <property type="match status" value="1"/>
</dbReference>
<dbReference type="AlphaFoldDB" id="A0A9P5CHS1"/>
<name>A0A9P5CHS1_9HYPO</name>
<evidence type="ECO:0000313" key="2">
    <source>
        <dbReference type="EMBL" id="KAF3075123.1"/>
    </source>
</evidence>
<dbReference type="Proteomes" id="UP000801864">
    <property type="component" value="Unassembled WGS sequence"/>
</dbReference>
<dbReference type="EMBL" id="QLNT01000004">
    <property type="protein sequence ID" value="KAF3075123.1"/>
    <property type="molecule type" value="Genomic_DNA"/>
</dbReference>
<dbReference type="SUPFAM" id="SSF89372">
    <property type="entry name" value="Fucose-specific lectin"/>
    <property type="match status" value="1"/>
</dbReference>
<comment type="caution">
    <text evidence="2">The sequence shown here is derived from an EMBL/GenBank/DDBJ whole genome shotgun (WGS) entry which is preliminary data.</text>
</comment>
<gene>
    <name evidence="2" type="ORF">CFAM422_003062</name>
</gene>
<evidence type="ECO:0000256" key="1">
    <source>
        <dbReference type="SAM" id="MobiDB-lite"/>
    </source>
</evidence>